<dbReference type="InterPro" id="IPR001810">
    <property type="entry name" value="F-box_dom"/>
</dbReference>
<dbReference type="Pfam" id="PF12937">
    <property type="entry name" value="F-box-like"/>
    <property type="match status" value="1"/>
</dbReference>
<gene>
    <name evidence="2" type="ORF">DID88_009261</name>
</gene>
<keyword evidence="3" id="KW-1185">Reference proteome</keyword>
<dbReference type="EMBL" id="QKRW01000063">
    <property type="protein sequence ID" value="RAL58970.1"/>
    <property type="molecule type" value="Genomic_DNA"/>
</dbReference>
<accession>A0A395IFH8</accession>
<evidence type="ECO:0000259" key="1">
    <source>
        <dbReference type="PROSITE" id="PS50181"/>
    </source>
</evidence>
<evidence type="ECO:0000313" key="2">
    <source>
        <dbReference type="EMBL" id="RAL58970.1"/>
    </source>
</evidence>
<dbReference type="OrthoDB" id="9981546at2759"/>
<reference evidence="2 3" key="1">
    <citation type="submission" date="2018-06" db="EMBL/GenBank/DDBJ databases">
        <title>Genome Sequence of the Brown Rot Fungal Pathogen Monilinia fructigena.</title>
        <authorList>
            <person name="Landi L."/>
            <person name="De Miccolis Angelini R.M."/>
            <person name="Pollastro S."/>
            <person name="Abate D."/>
            <person name="Faretra F."/>
            <person name="Romanazzi G."/>
        </authorList>
    </citation>
    <scope>NUCLEOTIDE SEQUENCE [LARGE SCALE GENOMIC DNA]</scope>
    <source>
        <strain evidence="2 3">Mfrg269</strain>
    </source>
</reference>
<proteinExistence type="predicted"/>
<feature type="domain" description="F-box" evidence="1">
    <location>
        <begin position="5"/>
        <end position="50"/>
    </location>
</feature>
<dbReference type="Proteomes" id="UP000249056">
    <property type="component" value="Unassembled WGS sequence"/>
</dbReference>
<evidence type="ECO:0000313" key="3">
    <source>
        <dbReference type="Proteomes" id="UP000249056"/>
    </source>
</evidence>
<dbReference type="PROSITE" id="PS50181">
    <property type="entry name" value="FBOX"/>
    <property type="match status" value="1"/>
</dbReference>
<sequence length="296" mass="33638">MVDSFAGIASLPNELLINSLSLLSTRELLPIASTCQRFHNSIIRIIHHRLVAAASLKDFKLVLECYHPSTKLDTPHLFCDYIGTDGLSDDFGREEDLYTDVEDTGRLGKMFSLYSHFRPLQPEERMVWTKSLVVEGARPDPLPKSEKLVSQDINLESAAGILGREFLRVFRGWLSDRADANERHIDTPEEGENRLLWADAEKHVGLRFKVLKREEAPEPVMIGRDEEPTVFYKLQYEELVIRTTQLLLNIEDSLTREVQNSGTTCSIDGVDQTSVLSSKIKAMDTNYSKMWTHGMV</sequence>
<organism evidence="2 3">
    <name type="scientific">Monilinia fructigena</name>
    <dbReference type="NCBI Taxonomy" id="38457"/>
    <lineage>
        <taxon>Eukaryota</taxon>
        <taxon>Fungi</taxon>
        <taxon>Dikarya</taxon>
        <taxon>Ascomycota</taxon>
        <taxon>Pezizomycotina</taxon>
        <taxon>Leotiomycetes</taxon>
        <taxon>Helotiales</taxon>
        <taxon>Sclerotiniaceae</taxon>
        <taxon>Monilinia</taxon>
    </lineage>
</organism>
<protein>
    <recommendedName>
        <fullName evidence="1">F-box domain-containing protein</fullName>
    </recommendedName>
</protein>
<dbReference type="SUPFAM" id="SSF81383">
    <property type="entry name" value="F-box domain"/>
    <property type="match status" value="1"/>
</dbReference>
<dbReference type="InterPro" id="IPR036047">
    <property type="entry name" value="F-box-like_dom_sf"/>
</dbReference>
<comment type="caution">
    <text evidence="2">The sequence shown here is derived from an EMBL/GenBank/DDBJ whole genome shotgun (WGS) entry which is preliminary data.</text>
</comment>
<dbReference type="AlphaFoldDB" id="A0A395IFH8"/>
<name>A0A395IFH8_9HELO</name>